<dbReference type="HOGENOM" id="CLU_3078760_0_0_11"/>
<name>B6GD37_9ACTN</name>
<organism evidence="2 3">
    <name type="scientific">Collinsella stercoris DSM 13279</name>
    <dbReference type="NCBI Taxonomy" id="445975"/>
    <lineage>
        <taxon>Bacteria</taxon>
        <taxon>Bacillati</taxon>
        <taxon>Actinomycetota</taxon>
        <taxon>Coriobacteriia</taxon>
        <taxon>Coriobacteriales</taxon>
        <taxon>Coriobacteriaceae</taxon>
        <taxon>Collinsella</taxon>
    </lineage>
</organism>
<comment type="caution">
    <text evidence="2">The sequence shown here is derived from an EMBL/GenBank/DDBJ whole genome shotgun (WGS) entry which is preliminary data.</text>
</comment>
<accession>B6GD37</accession>
<protein>
    <submittedName>
        <fullName evidence="2">Uncharacterized protein</fullName>
    </submittedName>
</protein>
<dbReference type="EMBL" id="ABXJ01000118">
    <property type="protein sequence ID" value="EEA89816.1"/>
    <property type="molecule type" value="Genomic_DNA"/>
</dbReference>
<reference evidence="2 3" key="2">
    <citation type="submission" date="2008-10" db="EMBL/GenBank/DDBJ databases">
        <authorList>
            <person name="Fulton L."/>
            <person name="Clifton S."/>
            <person name="Fulton B."/>
            <person name="Xu J."/>
            <person name="Minx P."/>
            <person name="Pepin K.H."/>
            <person name="Johnson M."/>
            <person name="Thiruvilangam P."/>
            <person name="Bhonagiri V."/>
            <person name="Nash W.E."/>
            <person name="Mardis E.R."/>
            <person name="Wilson R.K."/>
        </authorList>
    </citation>
    <scope>NUCLEOTIDE SEQUENCE [LARGE SCALE GENOMIC DNA]</scope>
    <source>
        <strain evidence="2 3">DSM 13279</strain>
    </source>
</reference>
<evidence type="ECO:0000313" key="3">
    <source>
        <dbReference type="Proteomes" id="UP000003560"/>
    </source>
</evidence>
<gene>
    <name evidence="2" type="ORF">COLSTE_02014</name>
</gene>
<dbReference type="STRING" id="445975.COLSTE_02014"/>
<evidence type="ECO:0000256" key="1">
    <source>
        <dbReference type="SAM" id="MobiDB-lite"/>
    </source>
</evidence>
<reference evidence="2 3" key="1">
    <citation type="submission" date="2008-10" db="EMBL/GenBank/DDBJ databases">
        <title>Draft genome sequence of Collinsella stercoris (DSM 13279).</title>
        <authorList>
            <person name="Sudarsanam P."/>
            <person name="Ley R."/>
            <person name="Guruge J."/>
            <person name="Turnbaugh P.J."/>
            <person name="Mahowald M."/>
            <person name="Liep D."/>
            <person name="Gordon J."/>
        </authorList>
    </citation>
    <scope>NUCLEOTIDE SEQUENCE [LARGE SCALE GENOMIC DNA]</scope>
    <source>
        <strain evidence="2 3">DSM 13279</strain>
    </source>
</reference>
<sequence>MQTEKRDGTTSSRLSASPLTEKRQICRQTARSKYQTKARAFRTSPRLTVGGM</sequence>
<feature type="region of interest" description="Disordered" evidence="1">
    <location>
        <begin position="1"/>
        <end position="52"/>
    </location>
</feature>
<dbReference type="AlphaFoldDB" id="B6GD37"/>
<keyword evidence="3" id="KW-1185">Reference proteome</keyword>
<proteinExistence type="predicted"/>
<dbReference type="Proteomes" id="UP000003560">
    <property type="component" value="Unassembled WGS sequence"/>
</dbReference>
<evidence type="ECO:0000313" key="2">
    <source>
        <dbReference type="EMBL" id="EEA89816.1"/>
    </source>
</evidence>
<feature type="compositionally biased region" description="Polar residues" evidence="1">
    <location>
        <begin position="9"/>
        <end position="18"/>
    </location>
</feature>